<dbReference type="InterPro" id="IPR050173">
    <property type="entry name" value="ABC_transporter_C-like"/>
</dbReference>
<keyword evidence="7 9" id="KW-0472">Membrane</keyword>
<feature type="signal peptide" evidence="10">
    <location>
        <begin position="1"/>
        <end position="18"/>
    </location>
</feature>
<dbReference type="GO" id="GO:0005524">
    <property type="term" value="F:ATP binding"/>
    <property type="evidence" value="ECO:0007669"/>
    <property type="project" value="UniProtKB-KW"/>
</dbReference>
<evidence type="ECO:0000313" key="13">
    <source>
        <dbReference type="EMBL" id="RNF00183.1"/>
    </source>
</evidence>
<evidence type="ECO:0000256" key="10">
    <source>
        <dbReference type="SAM" id="SignalP"/>
    </source>
</evidence>
<dbReference type="GO" id="GO:0140359">
    <property type="term" value="F:ABC-type transporter activity"/>
    <property type="evidence" value="ECO:0007669"/>
    <property type="project" value="InterPro"/>
</dbReference>
<evidence type="ECO:0000256" key="3">
    <source>
        <dbReference type="ARBA" id="ARBA00022692"/>
    </source>
</evidence>
<evidence type="ECO:0000256" key="1">
    <source>
        <dbReference type="ARBA" id="ARBA00004141"/>
    </source>
</evidence>
<dbReference type="AlphaFoldDB" id="A0A3R7MCR5"/>
<dbReference type="InterPro" id="IPR003593">
    <property type="entry name" value="AAA+_ATPase"/>
</dbReference>
<dbReference type="InterPro" id="IPR044726">
    <property type="entry name" value="ABCC_6TM_D2"/>
</dbReference>
<feature type="domain" description="ABC transmembrane type-1" evidence="12">
    <location>
        <begin position="1"/>
        <end position="246"/>
    </location>
</feature>
<dbReference type="EMBL" id="MKGL01000340">
    <property type="protein sequence ID" value="RNF00183.1"/>
    <property type="molecule type" value="Genomic_DNA"/>
</dbReference>
<feature type="transmembrane region" description="Helical" evidence="9">
    <location>
        <begin position="840"/>
        <end position="860"/>
    </location>
</feature>
<evidence type="ECO:0000259" key="12">
    <source>
        <dbReference type="PROSITE" id="PS50929"/>
    </source>
</evidence>
<reference evidence="13 14" key="1">
    <citation type="journal article" date="2018" name="BMC Genomics">
        <title>Genomic comparison of Trypanosoma conorhini and Trypanosoma rangeli to Trypanosoma cruzi strains of high and low virulence.</title>
        <authorList>
            <person name="Bradwell K.R."/>
            <person name="Koparde V.N."/>
            <person name="Matveyev A.V."/>
            <person name="Serrano M.G."/>
            <person name="Alves J.M."/>
            <person name="Parikh H."/>
            <person name="Huang B."/>
            <person name="Lee V."/>
            <person name="Espinosa-Alvarez O."/>
            <person name="Ortiz P.A."/>
            <person name="Costa-Martins A.G."/>
            <person name="Teixeira M.M."/>
            <person name="Buck G.A."/>
        </authorList>
    </citation>
    <scope>NUCLEOTIDE SEQUENCE [LARGE SCALE GENOMIC DNA]</scope>
    <source>
        <strain evidence="13 14">AM80</strain>
    </source>
</reference>
<evidence type="ECO:0000259" key="11">
    <source>
        <dbReference type="PROSITE" id="PS50893"/>
    </source>
</evidence>
<keyword evidence="14" id="KW-1185">Reference proteome</keyword>
<dbReference type="PROSITE" id="PS50893">
    <property type="entry name" value="ABC_TRANSPORTER_2"/>
    <property type="match status" value="2"/>
</dbReference>
<name>A0A3R7MCR5_TRYRA</name>
<dbReference type="GO" id="GO:0016887">
    <property type="term" value="F:ATP hydrolysis activity"/>
    <property type="evidence" value="ECO:0007669"/>
    <property type="project" value="InterPro"/>
</dbReference>
<dbReference type="InterPro" id="IPR036640">
    <property type="entry name" value="ABC1_TM_sf"/>
</dbReference>
<feature type="transmembrane region" description="Helical" evidence="9">
    <location>
        <begin position="650"/>
        <end position="669"/>
    </location>
</feature>
<dbReference type="PROSITE" id="PS50929">
    <property type="entry name" value="ABC_TM1F"/>
    <property type="match status" value="2"/>
</dbReference>
<keyword evidence="2" id="KW-0813">Transport</keyword>
<dbReference type="OMA" id="YPRYQNA"/>
<dbReference type="PANTHER" id="PTHR24223">
    <property type="entry name" value="ATP-BINDING CASSETTE SUB-FAMILY C"/>
    <property type="match status" value="1"/>
</dbReference>
<dbReference type="Pfam" id="PF00664">
    <property type="entry name" value="ABC_membrane"/>
    <property type="match status" value="2"/>
</dbReference>
<keyword evidence="5" id="KW-0067">ATP-binding</keyword>
<evidence type="ECO:0000313" key="14">
    <source>
        <dbReference type="Proteomes" id="UP000283634"/>
    </source>
</evidence>
<feature type="chain" id="PRO_5018778395" evidence="10">
    <location>
        <begin position="19"/>
        <end position="1212"/>
    </location>
</feature>
<keyword evidence="13" id="KW-0378">Hydrolase</keyword>
<dbReference type="PANTHER" id="PTHR24223:SF273">
    <property type="entry name" value="MULTIDRUG RESISTANCE PROTEIN E"/>
    <property type="match status" value="1"/>
</dbReference>
<feature type="transmembrane region" description="Helical" evidence="9">
    <location>
        <begin position="95"/>
        <end position="117"/>
    </location>
</feature>
<evidence type="ECO:0000256" key="4">
    <source>
        <dbReference type="ARBA" id="ARBA00022741"/>
    </source>
</evidence>
<dbReference type="CDD" id="cd18580">
    <property type="entry name" value="ABC_6TM_ABCC_D2"/>
    <property type="match status" value="1"/>
</dbReference>
<feature type="domain" description="ABC transmembrane type-1" evidence="12">
    <location>
        <begin position="618"/>
        <end position="898"/>
    </location>
</feature>
<dbReference type="PROSITE" id="PS00211">
    <property type="entry name" value="ABC_TRANSPORTER_1"/>
    <property type="match status" value="2"/>
</dbReference>
<dbReference type="InterPro" id="IPR017871">
    <property type="entry name" value="ABC_transporter-like_CS"/>
</dbReference>
<dbReference type="SMART" id="SM00382">
    <property type="entry name" value="AAA"/>
    <property type="match status" value="2"/>
</dbReference>
<comment type="caution">
    <text evidence="13">The sequence shown here is derived from an EMBL/GenBank/DDBJ whole genome shotgun (WGS) entry which is preliminary data.</text>
</comment>
<dbReference type="GeneID" id="40331697"/>
<dbReference type="OrthoDB" id="6500128at2759"/>
<dbReference type="SUPFAM" id="SSF90123">
    <property type="entry name" value="ABC transporter transmembrane region"/>
    <property type="match status" value="2"/>
</dbReference>
<evidence type="ECO:0000256" key="2">
    <source>
        <dbReference type="ARBA" id="ARBA00022448"/>
    </source>
</evidence>
<feature type="region of interest" description="Disordered" evidence="8">
    <location>
        <begin position="565"/>
        <end position="585"/>
    </location>
</feature>
<dbReference type="EC" id="3.6.1.3" evidence="13"/>
<accession>A0A3R7MCR5</accession>
<dbReference type="InterPro" id="IPR011527">
    <property type="entry name" value="ABC1_TM_dom"/>
</dbReference>
<protein>
    <submittedName>
        <fullName evidence="13">ATPase</fullName>
        <ecNumber evidence="13">3.6.1.3</ecNumber>
    </submittedName>
</protein>
<keyword evidence="4" id="KW-0547">Nucleotide-binding</keyword>
<evidence type="ECO:0000256" key="8">
    <source>
        <dbReference type="SAM" id="MobiDB-lite"/>
    </source>
</evidence>
<keyword evidence="3 9" id="KW-0812">Transmembrane</keyword>
<organism evidence="13 14">
    <name type="scientific">Trypanosoma rangeli</name>
    <dbReference type="NCBI Taxonomy" id="5698"/>
    <lineage>
        <taxon>Eukaryota</taxon>
        <taxon>Discoba</taxon>
        <taxon>Euglenozoa</taxon>
        <taxon>Kinetoplastea</taxon>
        <taxon>Metakinetoplastina</taxon>
        <taxon>Trypanosomatida</taxon>
        <taxon>Trypanosomatidae</taxon>
        <taxon>Trypanosoma</taxon>
        <taxon>Herpetosoma</taxon>
    </lineage>
</organism>
<keyword evidence="6 9" id="KW-1133">Transmembrane helix</keyword>
<dbReference type="InterPro" id="IPR027417">
    <property type="entry name" value="P-loop_NTPase"/>
</dbReference>
<evidence type="ECO:0000256" key="5">
    <source>
        <dbReference type="ARBA" id="ARBA00022840"/>
    </source>
</evidence>
<dbReference type="RefSeq" id="XP_029235618.1">
    <property type="nucleotide sequence ID" value="XM_029384543.1"/>
</dbReference>
<dbReference type="Proteomes" id="UP000283634">
    <property type="component" value="Unassembled WGS sequence"/>
</dbReference>
<evidence type="ECO:0000256" key="9">
    <source>
        <dbReference type="SAM" id="Phobius"/>
    </source>
</evidence>
<evidence type="ECO:0000256" key="7">
    <source>
        <dbReference type="ARBA" id="ARBA00023136"/>
    </source>
</evidence>
<dbReference type="InterPro" id="IPR003439">
    <property type="entry name" value="ABC_transporter-like_ATP-bd"/>
</dbReference>
<dbReference type="Gene3D" id="1.20.1560.10">
    <property type="entry name" value="ABC transporter type 1, transmembrane domain"/>
    <property type="match status" value="2"/>
</dbReference>
<gene>
    <name evidence="13" type="ORF">TraAM80_07764</name>
</gene>
<feature type="compositionally biased region" description="Acidic residues" evidence="8">
    <location>
        <begin position="567"/>
        <end position="578"/>
    </location>
</feature>
<feature type="domain" description="ABC transporter" evidence="11">
    <location>
        <begin position="290"/>
        <end position="563"/>
    </location>
</feature>
<keyword evidence="10" id="KW-0732">Signal</keyword>
<dbReference type="GO" id="GO:0016020">
    <property type="term" value="C:membrane"/>
    <property type="evidence" value="ECO:0007669"/>
    <property type="project" value="UniProtKB-SubCell"/>
</dbReference>
<dbReference type="VEuPathDB" id="TriTrypDB:TRSC58_06843"/>
<proteinExistence type="predicted"/>
<comment type="subcellular location">
    <subcellularLocation>
        <location evidence="1">Membrane</location>
        <topology evidence="1">Multi-pass membrane protein</topology>
    </subcellularLocation>
</comment>
<dbReference type="Pfam" id="PF00005">
    <property type="entry name" value="ABC_tran"/>
    <property type="match status" value="2"/>
</dbReference>
<dbReference type="SUPFAM" id="SSF52540">
    <property type="entry name" value="P-loop containing nucleoside triphosphate hydrolases"/>
    <property type="match status" value="2"/>
</dbReference>
<feature type="domain" description="ABC transporter" evidence="11">
    <location>
        <begin position="969"/>
        <end position="1209"/>
    </location>
</feature>
<evidence type="ECO:0000256" key="6">
    <source>
        <dbReference type="ARBA" id="ARBA00022989"/>
    </source>
</evidence>
<dbReference type="Gene3D" id="3.40.50.300">
    <property type="entry name" value="P-loop containing nucleotide triphosphate hydrolases"/>
    <property type="match status" value="2"/>
</dbReference>
<sequence>MHPIGVCGILFFVLLGHAVLRQEYFSQLYLSSLEVGTAIRALVLEKSLALPLAQRTLTKGEVIHLITVDASRCSQTLMQLHQSWRCPCFAAASLYILHMHVGLVPTLVALLIIIIAAPLQLEAGREVQVTQQRCTSRTADRVELVGEAVAYMRQVKAMGAEHMYLNGIHLARQAETKDEVGAMQAVTHSACLADGIGVLLTSACYTAYYLTGRPLTARVVVPALVVLNLLRAAVNEWPVLVAAIPRGFASFRRIEAYLQQAPDEFLGTWVDVTADWSHRRGTVICQGCSFTWQDDGTREPPTPVLRNVNMFLKPRELVVVQGSLGVGKSTLLLAILGEVNCCCTTTALAAISAEDKSPTTLNPDGAAASVYIPPFFPNVTTQGTRVQFGAVKQSTDGFAVFGRSAYCSETPWLQNDTIRGNIIQGSVYNARWYHAVTQACALHEDFATFAKGDESVVGDKGMQLSAGQRVRVALARALYSRADVYVLDNVLAYLDARLQSHIIDQVFHGILRNRTVILATYVGLARLKPSRFFTIHQDGTVVESMGAQQSAHLYAVECEEPAVSSECESDEEDADEGDASSGDFPNNSGSTHGLGCSQLKHGSAYLQRFLSFMGPGLLWLLLTSVAQHVLQVGKDVWLSLWISTKPTSSVVFLLLYFLIGSTAALCTIPRMRVFFYAVRSSINHIHFLAIERMFSAPVSYFDANSGSTITGIFSRDQETADHSVGESLDAITTGVLRMLAIALFNAVVNPWFLAIIPLMVMMFYHVVELYLTVVGRLRRLENRSVRGPVAILREALDGTPVIRCMGLKDSFREEFCKAMDVANTASMIGHMADCWVGLRLELITVLMTTAAALLGVFFAAYLMPPAFAAVALVSCLQTSTTLLLLCRSASAFQLQFVSVEQLLELQEAPEEPLTVLPATSITVDSRAGEQNTDFTPLGGLCVPQSLSIEQQTKMVATEAGAEVMLRPVVELINVSAKYRVSLPYALRNVNLVIYERERVGIIGRSGNGKSTLFNVLLRLVDVIEGGGVYVRGINASLMPYPVLRQCFILVLQDPLVVKGTWRTNLQLGTSETVPDGRLWSALHAVGLDTIAAQYGGLDAALHQEGAGGVRLSPGQRQLLCLARAVLRKPQFLLFDELPGSGIAETESAIVRVLADELLDCTVLLIVHSVQTLETLCTRVVVMDQGVVSQVFPMVGRARAQAAIKKRLELLVE</sequence>
<feature type="transmembrane region" description="Helical" evidence="9">
    <location>
        <begin position="866"/>
        <end position="886"/>
    </location>
</feature>